<dbReference type="RefSeq" id="WP_216505301.1">
    <property type="nucleotide sequence ID" value="NZ_JAHMHJ010000001.1"/>
</dbReference>
<name>A0ABS6DR78_9MOLU</name>
<dbReference type="Proteomes" id="UP000812267">
    <property type="component" value="Unassembled WGS sequence"/>
</dbReference>
<protein>
    <recommendedName>
        <fullName evidence="3">PHP domain-containing protein</fullName>
    </recommendedName>
</protein>
<proteinExistence type="predicted"/>
<evidence type="ECO:0000313" key="2">
    <source>
        <dbReference type="Proteomes" id="UP000812267"/>
    </source>
</evidence>
<dbReference type="EMBL" id="JAHMHK010000001">
    <property type="protein sequence ID" value="MBU4693503.1"/>
    <property type="molecule type" value="Genomic_DNA"/>
</dbReference>
<accession>A0ABS6DR78</accession>
<keyword evidence="2" id="KW-1185">Reference proteome</keyword>
<comment type="caution">
    <text evidence="1">The sequence shown here is derived from an EMBL/GenBank/DDBJ whole genome shotgun (WGS) entry which is preliminary data.</text>
</comment>
<gene>
    <name evidence="1" type="ORF">KQ878_01205</name>
</gene>
<evidence type="ECO:0000313" key="1">
    <source>
        <dbReference type="EMBL" id="MBU4693503.1"/>
    </source>
</evidence>
<evidence type="ECO:0008006" key="3">
    <source>
        <dbReference type="Google" id="ProtNLM"/>
    </source>
</evidence>
<reference evidence="1" key="1">
    <citation type="submission" date="2021-06" db="EMBL/GenBank/DDBJ databases">
        <title>Novel Mycoplasma species detected in California sea lions (Zalophus californianus) from the USA.</title>
        <authorList>
            <person name="Volokhov D.V."/>
            <person name="Furtak V.A."/>
            <person name="Zagorodnyaya T.A."/>
        </authorList>
    </citation>
    <scope>NUCLEOTIDE SEQUENCE [LARGE SCALE GENOMIC DNA]</scope>
    <source>
        <strain evidence="1">CSL 4779</strain>
    </source>
</reference>
<sequence length="231" mass="26571">MQQKKIIIDLHMHSPDSNISGSNVSIFDEQIMIEKLISNYVSAACFSDHDKLFLESYKRRLGLIKEMKANILLLPGCEINLISYKGNKIAQAVIVFDPNENLEKIEKIINSNFSHMNRKNHSYKSLCNLLKGFKFMIFPHIGKGKDFLVLEDLINCQVDGLDSTTFNSSNLKKVSKFLTDVPVVMFSDVHDWKKYPYDNTKYQTYVTVNGNVSFDTIKEALNKKLVEIKEY</sequence>
<organism evidence="1 2">
    <name type="scientific">Mycoplasma zalophidermidis</name>
    <dbReference type="NCBI Taxonomy" id="398174"/>
    <lineage>
        <taxon>Bacteria</taxon>
        <taxon>Bacillati</taxon>
        <taxon>Mycoplasmatota</taxon>
        <taxon>Mollicutes</taxon>
        <taxon>Mycoplasmataceae</taxon>
        <taxon>Mycoplasma</taxon>
    </lineage>
</organism>